<dbReference type="Pfam" id="PF14278">
    <property type="entry name" value="TetR_C_8"/>
    <property type="match status" value="1"/>
</dbReference>
<comment type="caution">
    <text evidence="4">The sequence shown here is derived from an EMBL/GenBank/DDBJ whole genome shotgun (WGS) entry which is preliminary data.</text>
</comment>
<evidence type="ECO:0000313" key="4">
    <source>
        <dbReference type="EMBL" id="GAB78161.1"/>
    </source>
</evidence>
<keyword evidence="1 2" id="KW-0238">DNA-binding</keyword>
<feature type="domain" description="HTH tetR-type" evidence="3">
    <location>
        <begin position="5"/>
        <end position="65"/>
    </location>
</feature>
<feature type="DNA-binding region" description="H-T-H motif" evidence="2">
    <location>
        <begin position="28"/>
        <end position="47"/>
    </location>
</feature>
<protein>
    <recommendedName>
        <fullName evidence="3">HTH tetR-type domain-containing protein</fullName>
    </recommendedName>
</protein>
<evidence type="ECO:0000313" key="5">
    <source>
        <dbReference type="Proteomes" id="UP000008495"/>
    </source>
</evidence>
<keyword evidence="5" id="KW-1185">Reference proteome</keyword>
<organism evidence="4 5">
    <name type="scientific">Austwickia chelonae NBRC 105200</name>
    <dbReference type="NCBI Taxonomy" id="1184607"/>
    <lineage>
        <taxon>Bacteria</taxon>
        <taxon>Bacillati</taxon>
        <taxon>Actinomycetota</taxon>
        <taxon>Actinomycetes</taxon>
        <taxon>Micrococcales</taxon>
        <taxon>Dermatophilaceae</taxon>
        <taxon>Austwickia</taxon>
    </lineage>
</organism>
<dbReference type="PROSITE" id="PS50977">
    <property type="entry name" value="HTH_TETR_2"/>
    <property type="match status" value="1"/>
</dbReference>
<dbReference type="InterPro" id="IPR039532">
    <property type="entry name" value="TetR_C_Firmicutes"/>
</dbReference>
<accession>K6UMJ1</accession>
<sequence>MSVSELTDRALAAALRDLLLTHRLPKITVRMITDHCGVSRHTFYNHFCDVYDLLVYLFRTEIGHELSRHSHENTWPIAIQRLLDYTVTNRELCLSIHQSVARTRLERMLLEIFSLLLEKVIDELPPGPHGQATPQTRRRTAHFFGHALLGVYLDWIDDGLDEPASEVHHRVCTMLNGTIRHVLSNQSAEDAA</sequence>
<dbReference type="InterPro" id="IPR050624">
    <property type="entry name" value="HTH-type_Tx_Regulator"/>
</dbReference>
<dbReference type="PANTHER" id="PTHR43479">
    <property type="entry name" value="ACREF/ENVCD OPERON REPRESSOR-RELATED"/>
    <property type="match status" value="1"/>
</dbReference>
<evidence type="ECO:0000256" key="1">
    <source>
        <dbReference type="ARBA" id="ARBA00023125"/>
    </source>
</evidence>
<dbReference type="AlphaFoldDB" id="K6UMJ1"/>
<gene>
    <name evidence="4" type="ORF">AUCHE_08_04060</name>
</gene>
<evidence type="ECO:0000259" key="3">
    <source>
        <dbReference type="PROSITE" id="PS50977"/>
    </source>
</evidence>
<dbReference type="GO" id="GO:0003677">
    <property type="term" value="F:DNA binding"/>
    <property type="evidence" value="ECO:0007669"/>
    <property type="project" value="UniProtKB-UniRule"/>
</dbReference>
<dbReference type="eggNOG" id="COG1309">
    <property type="taxonomic scope" value="Bacteria"/>
</dbReference>
<dbReference type="RefSeq" id="WP_006502916.1">
    <property type="nucleotide sequence ID" value="NZ_BAGZ01000008.1"/>
</dbReference>
<dbReference type="EMBL" id="BAGZ01000008">
    <property type="protein sequence ID" value="GAB78161.1"/>
    <property type="molecule type" value="Genomic_DNA"/>
</dbReference>
<name>K6UMJ1_9MICO</name>
<dbReference type="SUPFAM" id="SSF46689">
    <property type="entry name" value="Homeodomain-like"/>
    <property type="match status" value="1"/>
</dbReference>
<dbReference type="STRING" id="100225.SAMN05421595_0682"/>
<dbReference type="InterPro" id="IPR009057">
    <property type="entry name" value="Homeodomain-like_sf"/>
</dbReference>
<evidence type="ECO:0000256" key="2">
    <source>
        <dbReference type="PROSITE-ProRule" id="PRU00335"/>
    </source>
</evidence>
<reference evidence="4 5" key="1">
    <citation type="submission" date="2012-08" db="EMBL/GenBank/DDBJ databases">
        <title>Whole genome shotgun sequence of Austwickia chelonae NBRC 105200.</title>
        <authorList>
            <person name="Yoshida I."/>
            <person name="Hosoyama A."/>
            <person name="Tsuchikane K."/>
            <person name="Katsumata H."/>
            <person name="Ando Y."/>
            <person name="Ohji S."/>
            <person name="Hamada M."/>
            <person name="Tamura T."/>
            <person name="Yamazoe A."/>
            <person name="Yamazaki S."/>
            <person name="Fujita N."/>
        </authorList>
    </citation>
    <scope>NUCLEOTIDE SEQUENCE [LARGE SCALE GENOMIC DNA]</scope>
    <source>
        <strain evidence="4 5">NBRC 105200</strain>
    </source>
</reference>
<dbReference type="InterPro" id="IPR001647">
    <property type="entry name" value="HTH_TetR"/>
</dbReference>
<dbReference type="Gene3D" id="1.10.357.10">
    <property type="entry name" value="Tetracycline Repressor, domain 2"/>
    <property type="match status" value="1"/>
</dbReference>
<dbReference type="PANTHER" id="PTHR43479:SF7">
    <property type="entry name" value="TETR-FAMILY TRANSCRIPTIONAL REGULATOR"/>
    <property type="match status" value="1"/>
</dbReference>
<dbReference type="OrthoDB" id="9810250at2"/>
<proteinExistence type="predicted"/>
<dbReference type="Proteomes" id="UP000008495">
    <property type="component" value="Unassembled WGS sequence"/>
</dbReference>